<keyword evidence="1" id="KW-0732">Signal</keyword>
<feature type="signal peptide" evidence="1">
    <location>
        <begin position="1"/>
        <end position="25"/>
    </location>
</feature>
<name>A0A0E3M5Y0_CLOSL</name>
<evidence type="ECO:0000313" key="3">
    <source>
        <dbReference type="Proteomes" id="UP000033115"/>
    </source>
</evidence>
<dbReference type="EMBL" id="CP009933">
    <property type="protein sequence ID" value="AKA68988.1"/>
    <property type="molecule type" value="Genomic_DNA"/>
</dbReference>
<proteinExistence type="predicted"/>
<keyword evidence="3" id="KW-1185">Reference proteome</keyword>
<accession>A0A0E3M5Y0</accession>
<dbReference type="RefSeq" id="WP_029161826.1">
    <property type="nucleotide sequence ID" value="NZ_CP009933.1"/>
</dbReference>
<sequence length="273" mass="31213">MNRKRILVWVLTLLVVGSASGVTYASQKRDVTKNVVVTTENKSNSNTLKQGTMNDEEAIKIATEAMKNYMGKDSNYFSQIKVDRSADIVKETEQLNKKDAKEGLEDVKKLEEIREKYSKEHPEDAKVEAENMAKVKDQNLIYVLFTPKNYDENKMGSYSVSINEKDGEILFVRATNDLDKDLDPVINDNRIKDTTLSFFKKIGKKIEGNTIKVDKNINLGRLLVKCTLDDGRDSEIEINLKDYSVVHYQLNTIKTLPSMKKYIDSQTREIKIN</sequence>
<dbReference type="Proteomes" id="UP000033115">
    <property type="component" value="Chromosome"/>
</dbReference>
<protein>
    <recommendedName>
        <fullName evidence="4">PepSY domain-containing protein</fullName>
    </recommendedName>
</protein>
<feature type="chain" id="PRO_5002411335" description="PepSY domain-containing protein" evidence="1">
    <location>
        <begin position="26"/>
        <end position="273"/>
    </location>
</feature>
<dbReference type="STRING" id="1548.CSCA_1863"/>
<evidence type="ECO:0000256" key="1">
    <source>
        <dbReference type="SAM" id="SignalP"/>
    </source>
</evidence>
<evidence type="ECO:0008006" key="4">
    <source>
        <dbReference type="Google" id="ProtNLM"/>
    </source>
</evidence>
<reference evidence="2 3" key="1">
    <citation type="journal article" date="2015" name="J. Biotechnol.">
        <title>Complete genome sequence of a malodorant-producing acetogen, Clostridium scatologenes ATCC 25775(T).</title>
        <authorList>
            <person name="Zhu Z."/>
            <person name="Guo T."/>
            <person name="Zheng H."/>
            <person name="Song T."/>
            <person name="Ouyang P."/>
            <person name="Xie J."/>
        </authorList>
    </citation>
    <scope>NUCLEOTIDE SEQUENCE [LARGE SCALE GENOMIC DNA]</scope>
    <source>
        <strain evidence="2 3">ATCC 25775</strain>
    </source>
</reference>
<dbReference type="KEGG" id="csq:CSCA_1863"/>
<dbReference type="HOGENOM" id="CLU_1018206_0_0_9"/>
<dbReference type="AlphaFoldDB" id="A0A0E3M5Y0"/>
<organism evidence="2 3">
    <name type="scientific">Clostridium scatologenes</name>
    <dbReference type="NCBI Taxonomy" id="1548"/>
    <lineage>
        <taxon>Bacteria</taxon>
        <taxon>Bacillati</taxon>
        <taxon>Bacillota</taxon>
        <taxon>Clostridia</taxon>
        <taxon>Eubacteriales</taxon>
        <taxon>Clostridiaceae</taxon>
        <taxon>Clostridium</taxon>
    </lineage>
</organism>
<evidence type="ECO:0000313" key="2">
    <source>
        <dbReference type="EMBL" id="AKA68988.1"/>
    </source>
</evidence>
<gene>
    <name evidence="2" type="ORF">CSCA_1863</name>
</gene>